<dbReference type="Gene3D" id="1.10.10.10">
    <property type="entry name" value="Winged helix-like DNA-binding domain superfamily/Winged helix DNA-binding domain"/>
    <property type="match status" value="1"/>
</dbReference>
<dbReference type="PRINTS" id="PR00035">
    <property type="entry name" value="HTHGNTR"/>
</dbReference>
<dbReference type="CDD" id="cd06267">
    <property type="entry name" value="PBP1_LacI_sugar_binding-like"/>
    <property type="match status" value="1"/>
</dbReference>
<dbReference type="AlphaFoldDB" id="A0A2H5XDH7"/>
<evidence type="ECO:0000256" key="3">
    <source>
        <dbReference type="ARBA" id="ARBA00023163"/>
    </source>
</evidence>
<dbReference type="SUPFAM" id="SSF53822">
    <property type="entry name" value="Periplasmic binding protein-like I"/>
    <property type="match status" value="1"/>
</dbReference>
<dbReference type="Pfam" id="PF13377">
    <property type="entry name" value="Peripla_BP_3"/>
    <property type="match status" value="1"/>
</dbReference>
<dbReference type="Pfam" id="PF00392">
    <property type="entry name" value="GntR"/>
    <property type="match status" value="1"/>
</dbReference>
<dbReference type="Gene3D" id="3.40.50.2300">
    <property type="match status" value="2"/>
</dbReference>
<evidence type="ECO:0000259" key="4">
    <source>
        <dbReference type="PROSITE" id="PS50949"/>
    </source>
</evidence>
<name>A0A2H5XDH7_9BACT</name>
<dbReference type="PANTHER" id="PTHR30146">
    <property type="entry name" value="LACI-RELATED TRANSCRIPTIONAL REPRESSOR"/>
    <property type="match status" value="1"/>
</dbReference>
<dbReference type="Proteomes" id="UP000236173">
    <property type="component" value="Unassembled WGS sequence"/>
</dbReference>
<evidence type="ECO:0000313" key="5">
    <source>
        <dbReference type="EMBL" id="GBC99224.1"/>
    </source>
</evidence>
<dbReference type="InterPro" id="IPR036390">
    <property type="entry name" value="WH_DNA-bd_sf"/>
</dbReference>
<organism evidence="5 6">
    <name type="scientific">Candidatus Fervidibacter japonicus</name>
    <dbReference type="NCBI Taxonomy" id="2035412"/>
    <lineage>
        <taxon>Bacteria</taxon>
        <taxon>Candidatus Fervidibacterota</taxon>
        <taxon>Candidatus Fervidibacter</taxon>
    </lineage>
</organism>
<feature type="domain" description="HTH gntR-type" evidence="4">
    <location>
        <begin position="9"/>
        <end position="77"/>
    </location>
</feature>
<dbReference type="CDD" id="cd07377">
    <property type="entry name" value="WHTH_GntR"/>
    <property type="match status" value="1"/>
</dbReference>
<accession>A0A2H5XDH7</accession>
<keyword evidence="2" id="KW-0238">DNA-binding</keyword>
<dbReference type="PANTHER" id="PTHR30146:SF109">
    <property type="entry name" value="HTH-TYPE TRANSCRIPTIONAL REGULATOR GALS"/>
    <property type="match status" value="1"/>
</dbReference>
<dbReference type="PROSITE" id="PS50949">
    <property type="entry name" value="HTH_GNTR"/>
    <property type="match status" value="1"/>
</dbReference>
<dbReference type="InterPro" id="IPR028082">
    <property type="entry name" value="Peripla_BP_I"/>
</dbReference>
<dbReference type="GO" id="GO:0000976">
    <property type="term" value="F:transcription cis-regulatory region binding"/>
    <property type="evidence" value="ECO:0007669"/>
    <property type="project" value="TreeGrafter"/>
</dbReference>
<dbReference type="EMBL" id="BEHT01000023">
    <property type="protein sequence ID" value="GBC99224.1"/>
    <property type="molecule type" value="Genomic_DNA"/>
</dbReference>
<comment type="caution">
    <text evidence="5">The sequence shown here is derived from an EMBL/GenBank/DDBJ whole genome shotgun (WGS) entry which is preliminary data.</text>
</comment>
<dbReference type="SMART" id="SM00345">
    <property type="entry name" value="HTH_GNTR"/>
    <property type="match status" value="1"/>
</dbReference>
<dbReference type="InterPro" id="IPR036388">
    <property type="entry name" value="WH-like_DNA-bd_sf"/>
</dbReference>
<keyword evidence="1" id="KW-0805">Transcription regulation</keyword>
<gene>
    <name evidence="5" type="primary">araR_3</name>
    <name evidence="5" type="ORF">HRbin17_01746</name>
</gene>
<dbReference type="InterPro" id="IPR046335">
    <property type="entry name" value="LacI/GalR-like_sensor"/>
</dbReference>
<protein>
    <submittedName>
        <fullName evidence="5">Arabinose metabolism transcriptional repressor</fullName>
    </submittedName>
</protein>
<sequence>MRVNWNSGVPRFEQVKTIIRQFIAENGLGIGAPLPSEREWAQRLRVSQMTVNRALKELEREGVITRLIGKGTFVLKTPSAPAPRHSLILVFPLAEVATLTTQNIYYGPILQGILSVLAETGCLVQFWTMGFDQLRVIPPEVLTSRALLVFAPFEDARPVLEQWWTAGVPFVVIGASWQDAAFPCVDTDNLAAARQVVDFLVGMGHRRIALLAGRRIAPNSRDRWNGFLAAMEEHGLSVPPEWLIESESPSALPPTVQERLRALLRSKVRPTALFAAGYYLAAEALRLIKHEGWRVPEDLSLVAFDDPPSASYLEPPLTTVRQPLVELGRRAVFKLLSLLEGQIQPAVEKLSVELVIRASVTSPLTSDGGVRYVSSQQAV</sequence>
<dbReference type="GO" id="GO:0003700">
    <property type="term" value="F:DNA-binding transcription factor activity"/>
    <property type="evidence" value="ECO:0007669"/>
    <property type="project" value="InterPro"/>
</dbReference>
<evidence type="ECO:0000256" key="1">
    <source>
        <dbReference type="ARBA" id="ARBA00023015"/>
    </source>
</evidence>
<reference evidence="6" key="1">
    <citation type="submission" date="2017-09" db="EMBL/GenBank/DDBJ databases">
        <title>Metaegenomics of thermophilic ammonia-oxidizing enrichment culture.</title>
        <authorList>
            <person name="Kato S."/>
            <person name="Suzuki K."/>
        </authorList>
    </citation>
    <scope>NUCLEOTIDE SEQUENCE [LARGE SCALE GENOMIC DNA]</scope>
</reference>
<keyword evidence="3" id="KW-0804">Transcription</keyword>
<dbReference type="InterPro" id="IPR000524">
    <property type="entry name" value="Tscrpt_reg_HTH_GntR"/>
</dbReference>
<evidence type="ECO:0000313" key="6">
    <source>
        <dbReference type="Proteomes" id="UP000236173"/>
    </source>
</evidence>
<dbReference type="SUPFAM" id="SSF46785">
    <property type="entry name" value="Winged helix' DNA-binding domain"/>
    <property type="match status" value="1"/>
</dbReference>
<proteinExistence type="predicted"/>
<evidence type="ECO:0000256" key="2">
    <source>
        <dbReference type="ARBA" id="ARBA00023125"/>
    </source>
</evidence>